<dbReference type="Pfam" id="PF00011">
    <property type="entry name" value="HSP20"/>
    <property type="match status" value="1"/>
</dbReference>
<keyword evidence="5" id="KW-1185">Reference proteome</keyword>
<gene>
    <name evidence="4" type="ORF">EDD72_12140</name>
</gene>
<evidence type="ECO:0000313" key="4">
    <source>
        <dbReference type="EMBL" id="TCS79415.1"/>
    </source>
</evidence>
<comment type="similarity">
    <text evidence="1 2">Belongs to the small heat shock protein (HSP20) family.</text>
</comment>
<organism evidence="4 5">
    <name type="scientific">Tepidibacillus fermentans</name>
    <dbReference type="NCBI Taxonomy" id="1281767"/>
    <lineage>
        <taxon>Bacteria</taxon>
        <taxon>Bacillati</taxon>
        <taxon>Bacillota</taxon>
        <taxon>Bacilli</taxon>
        <taxon>Bacillales</taxon>
        <taxon>Bacillaceae</taxon>
        <taxon>Tepidibacillus</taxon>
    </lineage>
</organism>
<dbReference type="EMBL" id="SMAB01000021">
    <property type="protein sequence ID" value="TCS79415.1"/>
    <property type="molecule type" value="Genomic_DNA"/>
</dbReference>
<dbReference type="PANTHER" id="PTHR11527">
    <property type="entry name" value="HEAT-SHOCK PROTEIN 20 FAMILY MEMBER"/>
    <property type="match status" value="1"/>
</dbReference>
<proteinExistence type="inferred from homology"/>
<dbReference type="Proteomes" id="UP000295788">
    <property type="component" value="Unassembled WGS sequence"/>
</dbReference>
<evidence type="ECO:0000256" key="2">
    <source>
        <dbReference type="RuleBase" id="RU003616"/>
    </source>
</evidence>
<protein>
    <submittedName>
        <fullName evidence="4">HSP20 family molecular chaperone IbpA</fullName>
    </submittedName>
</protein>
<dbReference type="PROSITE" id="PS01031">
    <property type="entry name" value="SHSP"/>
    <property type="match status" value="1"/>
</dbReference>
<dbReference type="SUPFAM" id="SSF49764">
    <property type="entry name" value="HSP20-like chaperones"/>
    <property type="match status" value="1"/>
</dbReference>
<dbReference type="CDD" id="cd06464">
    <property type="entry name" value="ACD_sHsps-like"/>
    <property type="match status" value="1"/>
</dbReference>
<dbReference type="RefSeq" id="WP_165895064.1">
    <property type="nucleotide sequence ID" value="NZ_SMAB01000021.1"/>
</dbReference>
<dbReference type="InterPro" id="IPR002068">
    <property type="entry name" value="A-crystallin/Hsp20_dom"/>
</dbReference>
<evidence type="ECO:0000259" key="3">
    <source>
        <dbReference type="PROSITE" id="PS01031"/>
    </source>
</evidence>
<sequence length="152" mass="17940">MPFNPFDFVNTNASLFENEWENYRSFFEKFFNLNEKNATQTRTIPIDLYQRQHDLLLVLEIPGLKDEKDIQLKVVGQTLIVEGEINRSYIPQEGEIVKSERKVGKFSRKVTIPVAFDSKKIHARYQNGLLEIRIPIIKSNNYDKIMVRFTDR</sequence>
<reference evidence="4 5" key="1">
    <citation type="submission" date="2019-03" db="EMBL/GenBank/DDBJ databases">
        <title>Genomic Encyclopedia of Type Strains, Phase IV (KMG-IV): sequencing the most valuable type-strain genomes for metagenomic binning, comparative biology and taxonomic classification.</title>
        <authorList>
            <person name="Goeker M."/>
        </authorList>
    </citation>
    <scope>NUCLEOTIDE SEQUENCE [LARGE SCALE GENOMIC DNA]</scope>
    <source>
        <strain evidence="4 5">DSM 23802</strain>
    </source>
</reference>
<evidence type="ECO:0000256" key="1">
    <source>
        <dbReference type="PROSITE-ProRule" id="PRU00285"/>
    </source>
</evidence>
<dbReference type="AlphaFoldDB" id="A0A4R3K952"/>
<comment type="caution">
    <text evidence="4">The sequence shown here is derived from an EMBL/GenBank/DDBJ whole genome shotgun (WGS) entry which is preliminary data.</text>
</comment>
<evidence type="ECO:0000313" key="5">
    <source>
        <dbReference type="Proteomes" id="UP000295788"/>
    </source>
</evidence>
<feature type="domain" description="SHSP" evidence="3">
    <location>
        <begin position="37"/>
        <end position="152"/>
    </location>
</feature>
<dbReference type="InterPro" id="IPR031107">
    <property type="entry name" value="Small_HSP"/>
</dbReference>
<dbReference type="Gene3D" id="2.60.40.790">
    <property type="match status" value="1"/>
</dbReference>
<accession>A0A4R3K952</accession>
<dbReference type="InterPro" id="IPR008978">
    <property type="entry name" value="HSP20-like_chaperone"/>
</dbReference>
<name>A0A4R3K952_9BACI</name>